<reference evidence="2 3" key="1">
    <citation type="submission" date="2013-11" db="EMBL/GenBank/DDBJ databases">
        <title>Single cell genomics of uncultured Tannerella BU063 (oral taxon 286).</title>
        <authorList>
            <person name="Beall C.J."/>
            <person name="Campbell A.G."/>
            <person name="Griffen A.L."/>
            <person name="Podar M."/>
            <person name="Leys E.J."/>
        </authorList>
    </citation>
    <scope>NUCLEOTIDE SEQUENCE [LARGE SCALE GENOMIC DNA]</scope>
    <source>
        <strain evidence="2">Cell 6/7/9</strain>
    </source>
</reference>
<organism evidence="2 3">
    <name type="scientific">Tannerella sp. oral taxon BU063 isolate Cell 6/7/9</name>
    <dbReference type="NCBI Taxonomy" id="1411021"/>
    <lineage>
        <taxon>Bacteria</taxon>
        <taxon>Pseudomonadati</taxon>
        <taxon>Bacteroidota</taxon>
        <taxon>Bacteroidia</taxon>
        <taxon>Bacteroidales</taxon>
        <taxon>Tannerellaceae</taxon>
        <taxon>Tannerella</taxon>
    </lineage>
</organism>
<keyword evidence="1" id="KW-0812">Transmembrane</keyword>
<keyword evidence="1" id="KW-1133">Transmembrane helix</keyword>
<feature type="transmembrane region" description="Helical" evidence="1">
    <location>
        <begin position="12"/>
        <end position="29"/>
    </location>
</feature>
<evidence type="ECO:0000313" key="3">
    <source>
        <dbReference type="Proteomes" id="UP000018874"/>
    </source>
</evidence>
<gene>
    <name evidence="2" type="ORF">T231_13045</name>
</gene>
<dbReference type="EMBL" id="AYYD01001179">
    <property type="protein sequence ID" value="ETK08443.1"/>
    <property type="molecule type" value="Genomic_DNA"/>
</dbReference>
<dbReference type="AlphaFoldDB" id="W2CN32"/>
<keyword evidence="1" id="KW-0472">Membrane</keyword>
<evidence type="ECO:0000313" key="2">
    <source>
        <dbReference type="EMBL" id="ETK08443.1"/>
    </source>
</evidence>
<dbReference type="Proteomes" id="UP000018874">
    <property type="component" value="Unassembled WGS sequence"/>
</dbReference>
<name>W2CN32_9BACT</name>
<evidence type="ECO:0000256" key="1">
    <source>
        <dbReference type="SAM" id="Phobius"/>
    </source>
</evidence>
<keyword evidence="3" id="KW-1185">Reference proteome</keyword>
<comment type="caution">
    <text evidence="2">The sequence shown here is derived from an EMBL/GenBank/DDBJ whole genome shotgun (WGS) entry which is preliminary data.</text>
</comment>
<proteinExistence type="predicted"/>
<protein>
    <submittedName>
        <fullName evidence="2">Uncharacterized protein</fullName>
    </submittedName>
</protein>
<accession>W2CN32</accession>
<sequence length="30" mass="3589">MKVQTTFRAHSDDLMAIIAWILLLFIFTHR</sequence>